<dbReference type="AlphaFoldDB" id="A0A382XSQ2"/>
<organism evidence="3">
    <name type="scientific">marine metagenome</name>
    <dbReference type="NCBI Taxonomy" id="408172"/>
    <lineage>
        <taxon>unclassified sequences</taxon>
        <taxon>metagenomes</taxon>
        <taxon>ecological metagenomes</taxon>
    </lineage>
</organism>
<accession>A0A382XSQ2</accession>
<protein>
    <submittedName>
        <fullName evidence="3">Uncharacterized protein</fullName>
    </submittedName>
</protein>
<feature type="region of interest" description="Disordered" evidence="1">
    <location>
        <begin position="35"/>
        <end position="60"/>
    </location>
</feature>
<name>A0A382XSQ2_9ZZZZ</name>
<reference evidence="3" key="1">
    <citation type="submission" date="2018-05" db="EMBL/GenBank/DDBJ databases">
        <authorList>
            <person name="Lanie J.A."/>
            <person name="Ng W.-L."/>
            <person name="Kazmierczak K.M."/>
            <person name="Andrzejewski T.M."/>
            <person name="Davidsen T.M."/>
            <person name="Wayne K.J."/>
            <person name="Tettelin H."/>
            <person name="Glass J.I."/>
            <person name="Rusch D."/>
            <person name="Podicherti R."/>
            <person name="Tsui H.-C.T."/>
            <person name="Winkler M.E."/>
        </authorList>
    </citation>
    <scope>NUCLEOTIDE SEQUENCE</scope>
</reference>
<evidence type="ECO:0000313" key="3">
    <source>
        <dbReference type="EMBL" id="SVD74013.1"/>
    </source>
</evidence>
<feature type="transmembrane region" description="Helical" evidence="2">
    <location>
        <begin position="6"/>
        <end position="28"/>
    </location>
</feature>
<keyword evidence="2" id="KW-1133">Transmembrane helix</keyword>
<proteinExistence type="predicted"/>
<dbReference type="EMBL" id="UINC01170125">
    <property type="protein sequence ID" value="SVD74013.1"/>
    <property type="molecule type" value="Genomic_DNA"/>
</dbReference>
<keyword evidence="2" id="KW-0812">Transmembrane</keyword>
<evidence type="ECO:0000256" key="2">
    <source>
        <dbReference type="SAM" id="Phobius"/>
    </source>
</evidence>
<feature type="compositionally biased region" description="Polar residues" evidence="1">
    <location>
        <begin position="36"/>
        <end position="60"/>
    </location>
</feature>
<gene>
    <name evidence="3" type="ORF">METZ01_LOCUS426867</name>
</gene>
<evidence type="ECO:0000256" key="1">
    <source>
        <dbReference type="SAM" id="MobiDB-lite"/>
    </source>
</evidence>
<sequence>MSGTAVIVIVVLALVVMVGGSILVFSLIHREHATPSDAQQANNGGESPTDIDQQSDPPVD</sequence>
<keyword evidence="2" id="KW-0472">Membrane</keyword>